<evidence type="ECO:0000313" key="2">
    <source>
        <dbReference type="Proteomes" id="UP001159405"/>
    </source>
</evidence>
<accession>A0ABN8QBN3</accession>
<reference evidence="1 2" key="1">
    <citation type="submission" date="2022-05" db="EMBL/GenBank/DDBJ databases">
        <authorList>
            <consortium name="Genoscope - CEA"/>
            <person name="William W."/>
        </authorList>
    </citation>
    <scope>NUCLEOTIDE SEQUENCE [LARGE SCALE GENOMIC DNA]</scope>
</reference>
<dbReference type="Proteomes" id="UP001159405">
    <property type="component" value="Unassembled WGS sequence"/>
</dbReference>
<gene>
    <name evidence="1" type="ORF">PLOB_00004916</name>
</gene>
<name>A0ABN8QBN3_9CNID</name>
<organism evidence="1 2">
    <name type="scientific">Porites lobata</name>
    <dbReference type="NCBI Taxonomy" id="104759"/>
    <lineage>
        <taxon>Eukaryota</taxon>
        <taxon>Metazoa</taxon>
        <taxon>Cnidaria</taxon>
        <taxon>Anthozoa</taxon>
        <taxon>Hexacorallia</taxon>
        <taxon>Scleractinia</taxon>
        <taxon>Fungiina</taxon>
        <taxon>Poritidae</taxon>
        <taxon>Porites</taxon>
    </lineage>
</organism>
<evidence type="ECO:0000313" key="1">
    <source>
        <dbReference type="EMBL" id="CAH3161389.1"/>
    </source>
</evidence>
<keyword evidence="2" id="KW-1185">Reference proteome</keyword>
<sequence length="369" mass="41328">MKRYYWCPTCQNTTQETCDSSLTNTTCPKAELCMALWDENIFVRKCVNEKMLELFTRGCKKVNSNEKACSRKRKYHVSWCAQSGCKAKVSKTASDFWCPTCQNSTLKSCDASLTNTTCPKAEFCMAIQDKNIFARKCVNEKMLELFTKGCKKVSSNEKACSRKRKYHVSWCAQSGCKAKVSKTATDFWCPTCQNSTLKSCDASLTNTTCPKAEFCMAIQDKNIFARKCVNKSFLDLISKGCKHVGDKMRECNGKRHYLVTWCDKPGCRADTNEIPKVTAEKAPEDSSFECPTCPICKSPEECDKKLSMTKCPKASRCMALRVNGTVVSKTIFSRNCVNEKGFLLIQRACTKKQGCEVSTCTTTGCKAAL</sequence>
<comment type="caution">
    <text evidence="1">The sequence shown here is derived from an EMBL/GenBank/DDBJ whole genome shotgun (WGS) entry which is preliminary data.</text>
</comment>
<protein>
    <submittedName>
        <fullName evidence="1">Uncharacterized protein</fullName>
    </submittedName>
</protein>
<dbReference type="EMBL" id="CALNXK010000120">
    <property type="protein sequence ID" value="CAH3161389.1"/>
    <property type="molecule type" value="Genomic_DNA"/>
</dbReference>
<proteinExistence type="predicted"/>